<evidence type="ECO:0000313" key="4">
    <source>
        <dbReference type="EMBL" id="GAT22657.1"/>
    </source>
</evidence>
<dbReference type="InterPro" id="IPR029058">
    <property type="entry name" value="AB_hydrolase_fold"/>
</dbReference>
<evidence type="ECO:0000313" key="6">
    <source>
        <dbReference type="Proteomes" id="UP000661280"/>
    </source>
</evidence>
<dbReference type="SUPFAM" id="SSF53474">
    <property type="entry name" value="alpha/beta-Hydrolases"/>
    <property type="match status" value="1"/>
</dbReference>
<dbReference type="Proteomes" id="UP000661280">
    <property type="component" value="Chromosome 5"/>
</dbReference>
<keyword evidence="1" id="KW-0732">Signal</keyword>
<dbReference type="AlphaFoldDB" id="A0A146F9M1"/>
<evidence type="ECO:0000256" key="1">
    <source>
        <dbReference type="SAM" id="SignalP"/>
    </source>
</evidence>
<reference evidence="5" key="2">
    <citation type="submission" date="2016-02" db="EMBL/GenBank/DDBJ databases">
        <title>Genome sequencing of Aspergillus luchuensis NBRC 4314.</title>
        <authorList>
            <person name="Yamada O."/>
        </authorList>
    </citation>
    <scope>NUCLEOTIDE SEQUENCE [LARGE SCALE GENOMIC DNA]</scope>
    <source>
        <strain evidence="5">RIB 2604</strain>
    </source>
</reference>
<accession>A0A146F9M1</accession>
<reference evidence="3" key="3">
    <citation type="submission" date="2021-01" db="EMBL/GenBank/DDBJ databases">
        <authorList>
            <consortium name="Aspergillus luchuensis mut. kawachii IFO 4304 genome sequencing consortium"/>
            <person name="Kazuki M."/>
            <person name="Futagami T."/>
        </authorList>
    </citation>
    <scope>NUCLEOTIDE SEQUENCE</scope>
    <source>
        <strain evidence="3">IFO 4308</strain>
    </source>
</reference>
<name>A0A146F9M1_ASPKA</name>
<reference evidence="3" key="4">
    <citation type="submission" date="2021-02" db="EMBL/GenBank/DDBJ databases">
        <title>Aspergillus luchuensis mut. kawachii IFO 4304 genome sequence.</title>
        <authorList>
            <person name="Mori K."/>
            <person name="Kadooka C."/>
            <person name="Goto M."/>
            <person name="Futagami T."/>
        </authorList>
    </citation>
    <scope>NUCLEOTIDE SEQUENCE</scope>
    <source>
        <strain evidence="3">IFO 4308</strain>
    </source>
</reference>
<proteinExistence type="predicted"/>
<evidence type="ECO:0000259" key="2">
    <source>
        <dbReference type="Pfam" id="PF00135"/>
    </source>
</evidence>
<protein>
    <submittedName>
        <fullName evidence="4">Carboxylesterase</fullName>
    </submittedName>
</protein>
<dbReference type="KEGG" id="aluc:AKAW2_52009A"/>
<dbReference type="RefSeq" id="XP_041545430.1">
    <property type="nucleotide sequence ID" value="XM_041692002.1"/>
</dbReference>
<evidence type="ECO:0000313" key="5">
    <source>
        <dbReference type="Proteomes" id="UP000075230"/>
    </source>
</evidence>
<organism evidence="4 5">
    <name type="scientific">Aspergillus kawachii</name>
    <name type="common">White koji mold</name>
    <name type="synonym">Aspergillus awamori var. kawachi</name>
    <dbReference type="NCBI Taxonomy" id="1069201"/>
    <lineage>
        <taxon>Eukaryota</taxon>
        <taxon>Fungi</taxon>
        <taxon>Dikarya</taxon>
        <taxon>Ascomycota</taxon>
        <taxon>Pezizomycotina</taxon>
        <taxon>Eurotiomycetes</taxon>
        <taxon>Eurotiomycetidae</taxon>
        <taxon>Eurotiales</taxon>
        <taxon>Aspergillaceae</taxon>
        <taxon>Aspergillus</taxon>
        <taxon>Aspergillus subgen. Circumdati</taxon>
    </lineage>
</organism>
<dbReference type="Pfam" id="PF00135">
    <property type="entry name" value="COesterase"/>
    <property type="match status" value="1"/>
</dbReference>
<feature type="signal peptide" evidence="1">
    <location>
        <begin position="1"/>
        <end position="22"/>
    </location>
</feature>
<feature type="chain" id="PRO_5042682377" evidence="1">
    <location>
        <begin position="23"/>
        <end position="528"/>
    </location>
</feature>
<keyword evidence="6" id="KW-1185">Reference proteome</keyword>
<evidence type="ECO:0000313" key="3">
    <source>
        <dbReference type="EMBL" id="BCS01668.1"/>
    </source>
</evidence>
<dbReference type="EMBL" id="BCWF01000016">
    <property type="protein sequence ID" value="GAT22657.1"/>
    <property type="molecule type" value="Genomic_DNA"/>
</dbReference>
<sequence length="528" mass="57377">MRINETSTRGLSVLSLLAPVSATLYDQTIQLAQGKVQGTAAFNESGAPSYISNWKDIAVWKGIPYAATTGGENRWKPPQRAPSWNGTMKATSFGPSCPSLSAGDGVSEDCLSINIWSPATATDAKLPVMLWSYAAGGESSQSTYDGAGMAAKDVIFVSYNYRTGPLGWLTLHELAEETGATGNYGLLDQIEALKWVYENIAAFGGDPESITVAGQSFGSGAAYHLVNSPRTKGMIKCAIAESGLKDPYDPDLWGYGSDYRNMTWAYAFSKTYAESLNATSVADLRSMNLETVLSGTGVSDFTGFDPVLNYHAIPNKYIVSLDEGAPNDVPILVGNNKDENGIDLSTTYTVAEYKSEINSTYGPYAAELLALHPAENTTQATAAYNSILRAGYCTSTWSWAKRWNQSSTEPVYYYLWTYSPPGSDGATHGSEVSYALNNLYAQTTSSYTDTDYEVANIMSSYWANFVKTQNPNKGGSYNNGTLPYWGPNVPAQQNTFELGSLWKKIAFATAKEIQLYLEYFKYATPSPY</sequence>
<dbReference type="InterPro" id="IPR050309">
    <property type="entry name" value="Type-B_Carboxylest/Lipase"/>
</dbReference>
<dbReference type="InterPro" id="IPR002018">
    <property type="entry name" value="CarbesteraseB"/>
</dbReference>
<dbReference type="ESTHER" id="9euro-a0a146f9m1">
    <property type="family name" value="Fungal_carboxylesterase_lipase"/>
</dbReference>
<dbReference type="Proteomes" id="UP000075230">
    <property type="component" value="Unassembled WGS sequence"/>
</dbReference>
<dbReference type="EMBL" id="AP024429">
    <property type="protein sequence ID" value="BCS01668.1"/>
    <property type="molecule type" value="Genomic_DNA"/>
</dbReference>
<dbReference type="OrthoDB" id="408631at2759"/>
<dbReference type="Gene3D" id="3.40.50.1820">
    <property type="entry name" value="alpha/beta hydrolase"/>
    <property type="match status" value="1"/>
</dbReference>
<dbReference type="GeneID" id="64962989"/>
<dbReference type="VEuPathDB" id="FungiDB:ASPFODRAFT_52405"/>
<dbReference type="PANTHER" id="PTHR11559">
    <property type="entry name" value="CARBOXYLESTERASE"/>
    <property type="match status" value="1"/>
</dbReference>
<gene>
    <name evidence="3" type="ORF">AKAW2_52009A</name>
    <name evidence="4" type="ORF">RIB2604_01600720</name>
</gene>
<feature type="domain" description="Carboxylesterase type B" evidence="2">
    <location>
        <begin position="27"/>
        <end position="499"/>
    </location>
</feature>
<reference evidence="4 5" key="1">
    <citation type="journal article" date="2016" name="DNA Res.">
        <title>Genome sequence of Aspergillus luchuensis NBRC 4314.</title>
        <authorList>
            <person name="Yamada O."/>
            <person name="Machida M."/>
            <person name="Hosoyama A."/>
            <person name="Goto M."/>
            <person name="Takahashi T."/>
            <person name="Futagami T."/>
            <person name="Yamagata Y."/>
            <person name="Takeuchi M."/>
            <person name="Kobayashi T."/>
            <person name="Koike H."/>
            <person name="Abe K."/>
            <person name="Asai K."/>
            <person name="Arita M."/>
            <person name="Fujita N."/>
            <person name="Fukuda K."/>
            <person name="Higa K."/>
            <person name="Horikawa H."/>
            <person name="Ishikawa T."/>
            <person name="Jinno K."/>
            <person name="Kato Y."/>
            <person name="Kirimura K."/>
            <person name="Mizutani O."/>
            <person name="Nakasone K."/>
            <person name="Sano M."/>
            <person name="Shiraishi Y."/>
            <person name="Tsukahara M."/>
            <person name="Gomi K."/>
        </authorList>
    </citation>
    <scope>NUCLEOTIDE SEQUENCE [LARGE SCALE GENOMIC DNA]</scope>
    <source>
        <strain evidence="4 5">RIB 2604</strain>
    </source>
</reference>